<dbReference type="EMBL" id="AFLV02000081">
    <property type="protein sequence ID" value="EKR62403.1"/>
    <property type="molecule type" value="Genomic_DNA"/>
</dbReference>
<accession>A0A828YXB3</accession>
<dbReference type="AlphaFoldDB" id="A0A828YXB3"/>
<protein>
    <submittedName>
        <fullName evidence="1">Uncharacterized protein</fullName>
    </submittedName>
</protein>
<sequence length="48" mass="5348">MIYLAGSEGFLPNTVAVLQERKSLCTSLGFDAFSPFDSKIPIDRERNL</sequence>
<reference evidence="1 2" key="1">
    <citation type="submission" date="2012-10" db="EMBL/GenBank/DDBJ databases">
        <authorList>
            <person name="Harkins D.M."/>
            <person name="Durkin A.S."/>
            <person name="Brinkac L.M."/>
            <person name="Haft D.H."/>
            <person name="Selengut J.D."/>
            <person name="Sanka R."/>
            <person name="DePew J."/>
            <person name="Purushe J."/>
            <person name="Whelen A.C."/>
            <person name="Vinetz J.M."/>
            <person name="Sutton G.G."/>
            <person name="Nierman W.C."/>
            <person name="Fouts D.E."/>
        </authorList>
    </citation>
    <scope>NUCLEOTIDE SEQUENCE [LARGE SCALE GENOMIC DNA]</scope>
    <source>
        <strain evidence="1 2">2006001853</strain>
    </source>
</reference>
<organism evidence="1 2">
    <name type="scientific">Leptospira weilii str. 2006001853</name>
    <dbReference type="NCBI Taxonomy" id="1001589"/>
    <lineage>
        <taxon>Bacteria</taxon>
        <taxon>Pseudomonadati</taxon>
        <taxon>Spirochaetota</taxon>
        <taxon>Spirochaetia</taxon>
        <taxon>Leptospirales</taxon>
        <taxon>Leptospiraceae</taxon>
        <taxon>Leptospira</taxon>
    </lineage>
</organism>
<dbReference type="SUPFAM" id="SSF52309">
    <property type="entry name" value="N-(deoxy)ribosyltransferase-like"/>
    <property type="match status" value="1"/>
</dbReference>
<name>A0A828YXB3_9LEPT</name>
<evidence type="ECO:0000313" key="2">
    <source>
        <dbReference type="Proteomes" id="UP000001338"/>
    </source>
</evidence>
<proteinExistence type="predicted"/>
<comment type="caution">
    <text evidence="1">The sequence shown here is derived from an EMBL/GenBank/DDBJ whole genome shotgun (WGS) entry which is preliminary data.</text>
</comment>
<dbReference type="Gene3D" id="3.40.50.450">
    <property type="match status" value="1"/>
</dbReference>
<dbReference type="Proteomes" id="UP000001338">
    <property type="component" value="Unassembled WGS sequence"/>
</dbReference>
<evidence type="ECO:0000313" key="1">
    <source>
        <dbReference type="EMBL" id="EKR62403.1"/>
    </source>
</evidence>
<gene>
    <name evidence="1" type="ORF">LEP1GSC036_1602</name>
</gene>